<dbReference type="EMBL" id="AMZH03000163">
    <property type="protein sequence ID" value="RRT85174.1"/>
    <property type="molecule type" value="Genomic_DNA"/>
</dbReference>
<evidence type="ECO:0008006" key="4">
    <source>
        <dbReference type="Google" id="ProtNLM"/>
    </source>
</evidence>
<sequence>ISMEVASSAALIRRCAFPTAPDRRPINPLTAGLVPFSTHLPSLARGLRCRSVSRDLAPVPAASDGEEKTPVSVAPVYTPTPPNRELRTPHSGYHFDGTTQLFFEGWYFKVSIPECRQSFCFMYSVENPAFPNGMGLLDNAVHGPRFTGVGAQILGPDDKYICQFTKDSKNFWGSKPLFFA</sequence>
<name>A0A427B9P0_ENSVE</name>
<dbReference type="Pfam" id="PF14249">
    <property type="entry name" value="Tocopherol_cycl"/>
    <property type="match status" value="1"/>
</dbReference>
<feature type="region of interest" description="Disordered" evidence="1">
    <location>
        <begin position="59"/>
        <end position="89"/>
    </location>
</feature>
<accession>A0A427B9P0</accession>
<dbReference type="InterPro" id="IPR025893">
    <property type="entry name" value="Tocopherol_cyclase"/>
</dbReference>
<evidence type="ECO:0000313" key="3">
    <source>
        <dbReference type="Proteomes" id="UP000287651"/>
    </source>
</evidence>
<comment type="caution">
    <text evidence="2">The sequence shown here is derived from an EMBL/GenBank/DDBJ whole genome shotgun (WGS) entry which is preliminary data.</text>
</comment>
<evidence type="ECO:0000256" key="1">
    <source>
        <dbReference type="SAM" id="MobiDB-lite"/>
    </source>
</evidence>
<dbReference type="Proteomes" id="UP000287651">
    <property type="component" value="Unassembled WGS sequence"/>
</dbReference>
<dbReference type="GO" id="GO:0009976">
    <property type="term" value="F:tocopherol cyclase activity"/>
    <property type="evidence" value="ECO:0007669"/>
    <property type="project" value="InterPro"/>
</dbReference>
<feature type="non-terminal residue" evidence="2">
    <location>
        <position position="1"/>
    </location>
</feature>
<gene>
    <name evidence="2" type="ORF">B296_00000895</name>
</gene>
<dbReference type="PANTHER" id="PTHR35309">
    <property type="match status" value="1"/>
</dbReference>
<proteinExistence type="predicted"/>
<organism evidence="2 3">
    <name type="scientific">Ensete ventricosum</name>
    <name type="common">Abyssinian banana</name>
    <name type="synonym">Musa ensete</name>
    <dbReference type="NCBI Taxonomy" id="4639"/>
    <lineage>
        <taxon>Eukaryota</taxon>
        <taxon>Viridiplantae</taxon>
        <taxon>Streptophyta</taxon>
        <taxon>Embryophyta</taxon>
        <taxon>Tracheophyta</taxon>
        <taxon>Spermatophyta</taxon>
        <taxon>Magnoliopsida</taxon>
        <taxon>Liliopsida</taxon>
        <taxon>Zingiberales</taxon>
        <taxon>Musaceae</taxon>
        <taxon>Ensete</taxon>
    </lineage>
</organism>
<dbReference type="PANTHER" id="PTHR35309:SF2">
    <property type="entry name" value="TOCOPHEROL CYCLASE, CHLOROPLASTIC"/>
    <property type="match status" value="1"/>
</dbReference>
<reference evidence="2 3" key="1">
    <citation type="journal article" date="2014" name="Agronomy (Basel)">
        <title>A Draft Genome Sequence for Ensete ventricosum, the Drought-Tolerant Tree Against Hunger.</title>
        <authorList>
            <person name="Harrison J."/>
            <person name="Moore K.A."/>
            <person name="Paszkiewicz K."/>
            <person name="Jones T."/>
            <person name="Grant M."/>
            <person name="Ambacheew D."/>
            <person name="Muzemil S."/>
            <person name="Studholme D.J."/>
        </authorList>
    </citation>
    <scope>NUCLEOTIDE SEQUENCE [LARGE SCALE GENOMIC DNA]</scope>
</reference>
<evidence type="ECO:0000313" key="2">
    <source>
        <dbReference type="EMBL" id="RRT85174.1"/>
    </source>
</evidence>
<protein>
    <recommendedName>
        <fullName evidence="4">Tocopherol cyclase, chloroplastic</fullName>
    </recommendedName>
</protein>
<dbReference type="AlphaFoldDB" id="A0A427B9P0"/>